<dbReference type="PANTHER" id="PTHR46558:SF11">
    <property type="entry name" value="HTH-TYPE TRANSCRIPTIONAL REGULATOR XRE"/>
    <property type="match status" value="1"/>
</dbReference>
<gene>
    <name evidence="3" type="ORF">H8S17_00670</name>
</gene>
<dbReference type="PROSITE" id="PS50943">
    <property type="entry name" value="HTH_CROC1"/>
    <property type="match status" value="1"/>
</dbReference>
<proteinExistence type="predicted"/>
<dbReference type="SUPFAM" id="SSF47413">
    <property type="entry name" value="lambda repressor-like DNA-binding domains"/>
    <property type="match status" value="1"/>
</dbReference>
<keyword evidence="4" id="KW-1185">Reference proteome</keyword>
<dbReference type="Pfam" id="PF01381">
    <property type="entry name" value="HTH_3"/>
    <property type="match status" value="1"/>
</dbReference>
<feature type="domain" description="HTH cro/C1-type" evidence="2">
    <location>
        <begin position="12"/>
        <end position="66"/>
    </location>
</feature>
<name>A0A923RRM9_9FIRM</name>
<dbReference type="Proteomes" id="UP000606720">
    <property type="component" value="Unassembled WGS sequence"/>
</dbReference>
<keyword evidence="1" id="KW-0238">DNA-binding</keyword>
<organism evidence="3 4">
    <name type="scientific">Roseburia zhanii</name>
    <dbReference type="NCBI Taxonomy" id="2763064"/>
    <lineage>
        <taxon>Bacteria</taxon>
        <taxon>Bacillati</taxon>
        <taxon>Bacillota</taxon>
        <taxon>Clostridia</taxon>
        <taxon>Lachnospirales</taxon>
        <taxon>Lachnospiraceae</taxon>
        <taxon>Roseburia</taxon>
    </lineage>
</organism>
<dbReference type="GO" id="GO:0003677">
    <property type="term" value="F:DNA binding"/>
    <property type="evidence" value="ECO:0007669"/>
    <property type="project" value="UniProtKB-KW"/>
</dbReference>
<evidence type="ECO:0000313" key="3">
    <source>
        <dbReference type="EMBL" id="MBC5712732.1"/>
    </source>
</evidence>
<dbReference type="RefSeq" id="WP_186865806.1">
    <property type="nucleotide sequence ID" value="NZ_JACOPH010000001.1"/>
</dbReference>
<dbReference type="InterPro" id="IPR001387">
    <property type="entry name" value="Cro/C1-type_HTH"/>
</dbReference>
<accession>A0A923RRM9</accession>
<dbReference type="SMART" id="SM00530">
    <property type="entry name" value="HTH_XRE"/>
    <property type="match status" value="1"/>
</dbReference>
<dbReference type="InterPro" id="IPR010982">
    <property type="entry name" value="Lambda_DNA-bd_dom_sf"/>
</dbReference>
<evidence type="ECO:0000313" key="4">
    <source>
        <dbReference type="Proteomes" id="UP000606720"/>
    </source>
</evidence>
<dbReference type="EMBL" id="JACOPH010000001">
    <property type="protein sequence ID" value="MBC5712732.1"/>
    <property type="molecule type" value="Genomic_DNA"/>
</dbReference>
<comment type="caution">
    <text evidence="3">The sequence shown here is derived from an EMBL/GenBank/DDBJ whole genome shotgun (WGS) entry which is preliminary data.</text>
</comment>
<evidence type="ECO:0000259" key="2">
    <source>
        <dbReference type="PROSITE" id="PS50943"/>
    </source>
</evidence>
<dbReference type="Gene3D" id="1.10.260.40">
    <property type="entry name" value="lambda repressor-like DNA-binding domains"/>
    <property type="match status" value="1"/>
</dbReference>
<sequence length="95" mass="11130">MYYDLKETGKRIKSLRKQKNMTQDQLADKLNISVSNLGKIETGYSGASIDLLIEMAMFFDISLDYMFLGRDMQTDKLKKQIRMMLGRRIEIDQQL</sequence>
<reference evidence="3" key="1">
    <citation type="submission" date="2020-08" db="EMBL/GenBank/DDBJ databases">
        <title>Genome public.</title>
        <authorList>
            <person name="Liu C."/>
            <person name="Sun Q."/>
        </authorList>
    </citation>
    <scope>NUCLEOTIDE SEQUENCE</scope>
    <source>
        <strain evidence="3">BX1005</strain>
    </source>
</reference>
<dbReference type="CDD" id="cd00093">
    <property type="entry name" value="HTH_XRE"/>
    <property type="match status" value="1"/>
</dbReference>
<evidence type="ECO:0000256" key="1">
    <source>
        <dbReference type="ARBA" id="ARBA00023125"/>
    </source>
</evidence>
<dbReference type="PANTHER" id="PTHR46558">
    <property type="entry name" value="TRACRIPTIONAL REGULATORY PROTEIN-RELATED-RELATED"/>
    <property type="match status" value="1"/>
</dbReference>
<dbReference type="AlphaFoldDB" id="A0A923RRM9"/>
<protein>
    <submittedName>
        <fullName evidence="3">Helix-turn-helix transcriptional regulator</fullName>
    </submittedName>
</protein>